<dbReference type="GO" id="GO:0016020">
    <property type="term" value="C:membrane"/>
    <property type="evidence" value="ECO:0007669"/>
    <property type="project" value="UniProtKB-SubCell"/>
</dbReference>
<evidence type="ECO:0000256" key="2">
    <source>
        <dbReference type="ARBA" id="ARBA00023136"/>
    </source>
</evidence>
<dbReference type="STRING" id="1802363.A2682_00765"/>
<evidence type="ECO:0000313" key="4">
    <source>
        <dbReference type="EMBL" id="OHA49186.1"/>
    </source>
</evidence>
<dbReference type="EMBL" id="MHST01000012">
    <property type="protein sequence ID" value="OHA49186.1"/>
    <property type="molecule type" value="Genomic_DNA"/>
</dbReference>
<dbReference type="PROSITE" id="PS51779">
    <property type="entry name" value="POTRA"/>
    <property type="match status" value="1"/>
</dbReference>
<proteinExistence type="predicted"/>
<evidence type="ECO:0000259" key="3">
    <source>
        <dbReference type="PROSITE" id="PS51779"/>
    </source>
</evidence>
<accession>A0A1G2PLK3</accession>
<gene>
    <name evidence="4" type="ORF">A2682_00765</name>
</gene>
<organism evidence="4 5">
    <name type="scientific">Terrybacteria sp. (strain RIFCSPHIGHO2_01_FULL_58_15)</name>
    <dbReference type="NCBI Taxonomy" id="1802363"/>
    <lineage>
        <taxon>Bacteria</taxon>
        <taxon>Candidatus Terryibacteriota</taxon>
    </lineage>
</organism>
<evidence type="ECO:0000313" key="5">
    <source>
        <dbReference type="Proteomes" id="UP000178690"/>
    </source>
</evidence>
<dbReference type="Proteomes" id="UP000178690">
    <property type="component" value="Unassembled WGS sequence"/>
</dbReference>
<dbReference type="InterPro" id="IPR034746">
    <property type="entry name" value="POTRA"/>
</dbReference>
<comment type="caution">
    <text evidence="4">The sequence shown here is derived from an EMBL/GenBank/DDBJ whole genome shotgun (WGS) entry which is preliminary data.</text>
</comment>
<keyword evidence="2" id="KW-0472">Membrane</keyword>
<dbReference type="AlphaFoldDB" id="A0A1G2PLK3"/>
<protein>
    <recommendedName>
        <fullName evidence="3">POTRA domain-containing protein</fullName>
    </recommendedName>
</protein>
<comment type="subcellular location">
    <subcellularLocation>
        <location evidence="1">Membrane</location>
    </subcellularLocation>
</comment>
<reference evidence="4 5" key="1">
    <citation type="journal article" date="2016" name="Nat. Commun.">
        <title>Thousands of microbial genomes shed light on interconnected biogeochemical processes in an aquifer system.</title>
        <authorList>
            <person name="Anantharaman K."/>
            <person name="Brown C.T."/>
            <person name="Hug L.A."/>
            <person name="Sharon I."/>
            <person name="Castelle C.J."/>
            <person name="Probst A.J."/>
            <person name="Thomas B.C."/>
            <person name="Singh A."/>
            <person name="Wilkins M.J."/>
            <person name="Karaoz U."/>
            <person name="Brodie E.L."/>
            <person name="Williams K.H."/>
            <person name="Hubbard S.S."/>
            <person name="Banfield J.F."/>
        </authorList>
    </citation>
    <scope>NUCLEOTIDE SEQUENCE [LARGE SCALE GENOMIC DNA]</scope>
    <source>
        <strain evidence="5">RIFCSPHIGHO2_01_FULL_58_15</strain>
    </source>
</reference>
<evidence type="ECO:0000256" key="1">
    <source>
        <dbReference type="ARBA" id="ARBA00004370"/>
    </source>
</evidence>
<sequence>MISRRRRPSFSTTPRFRNAGFLLLGILLITAAFIAGVWGTGVAVVRGVEVEGNEIVAEEDIVAAAREAIAAPLVGPLPGNLLFLPRGRIVQRLSETFPRFAEVRVGWDFLHRTVRVNVRERVSEGIYCTAKGLVDDQTVLAPASDACFLIDRDGVIFAEAPESEGSLIFSLTDSGSGDRALGERVLAPETLVAARELWEGFRVEVRLGVRRIVLQEGNVAFAETFNGWSAIFDLAGDRKAQLIALRELLARELPPEKRSGLSYIDLRVPGRIYYQ</sequence>
<feature type="domain" description="POTRA" evidence="3">
    <location>
        <begin position="43"/>
        <end position="121"/>
    </location>
</feature>
<name>A0A1G2PLK3_TERXR</name>